<evidence type="ECO:0000256" key="1">
    <source>
        <dbReference type="SAM" id="Phobius"/>
    </source>
</evidence>
<proteinExistence type="predicted"/>
<evidence type="ECO:0000313" key="4">
    <source>
        <dbReference type="Proteomes" id="UP000202485"/>
    </source>
</evidence>
<gene>
    <name evidence="3" type="ORF">RUA8715_00097</name>
</gene>
<feature type="domain" description="PpiC" evidence="2">
    <location>
        <begin position="115"/>
        <end position="237"/>
    </location>
</feature>
<dbReference type="OrthoDB" id="196786at2"/>
<sequence length="276" mass="30552">MRFYKEPLFHFILIGLAIFGWFYLVSDEAEPPVEAETITIDSDDIALLKTRFEASWKRQPTDAELQALIDSWTREEILVREARKLGLDRGDQVIRARLARKMEFLTTAIASSVAPEDAVLQEHLAQNADRFTTPPMIAFDQIYLGDAPDPDVVDDTLQALNGGADWSSLGVSSLLARSMPLTAAGAIDTTFGRGFASQLDGSEPMIWIGPINSGYGQHLVRVTEAKPGYLPPLAEIYDFVLNDWRRATAQDLAQAQYESLAARYRVETPESAEGGS</sequence>
<evidence type="ECO:0000313" key="3">
    <source>
        <dbReference type="EMBL" id="SMX33108.1"/>
    </source>
</evidence>
<dbReference type="AlphaFoldDB" id="A0A238JR05"/>
<dbReference type="Pfam" id="PF13145">
    <property type="entry name" value="Rotamase_2"/>
    <property type="match status" value="1"/>
</dbReference>
<keyword evidence="4" id="KW-1185">Reference proteome</keyword>
<protein>
    <recommendedName>
        <fullName evidence="2">PpiC domain-containing protein</fullName>
    </recommendedName>
</protein>
<keyword evidence="1" id="KW-1133">Transmembrane helix</keyword>
<keyword evidence="1" id="KW-0472">Membrane</keyword>
<name>A0A238JR05_9RHOB</name>
<dbReference type="RefSeq" id="WP_093961724.1">
    <property type="nucleotide sequence ID" value="NZ_FXYG01000001.1"/>
</dbReference>
<evidence type="ECO:0000259" key="2">
    <source>
        <dbReference type="Pfam" id="PF13145"/>
    </source>
</evidence>
<organism evidence="3 4">
    <name type="scientific">Ruegeria arenilitoris</name>
    <dbReference type="NCBI Taxonomy" id="1173585"/>
    <lineage>
        <taxon>Bacteria</taxon>
        <taxon>Pseudomonadati</taxon>
        <taxon>Pseudomonadota</taxon>
        <taxon>Alphaproteobacteria</taxon>
        <taxon>Rhodobacterales</taxon>
        <taxon>Roseobacteraceae</taxon>
        <taxon>Ruegeria</taxon>
    </lineage>
</organism>
<dbReference type="EMBL" id="FXYG01000001">
    <property type="protein sequence ID" value="SMX33108.1"/>
    <property type="molecule type" value="Genomic_DNA"/>
</dbReference>
<reference evidence="4" key="1">
    <citation type="submission" date="2017-05" db="EMBL/GenBank/DDBJ databases">
        <authorList>
            <person name="Rodrigo-Torres L."/>
            <person name="Arahal R. D."/>
            <person name="Lucena T."/>
        </authorList>
    </citation>
    <scope>NUCLEOTIDE SEQUENCE [LARGE SCALE GENOMIC DNA]</scope>
    <source>
        <strain evidence="4">CECT 8715</strain>
    </source>
</reference>
<dbReference type="Proteomes" id="UP000202485">
    <property type="component" value="Unassembled WGS sequence"/>
</dbReference>
<accession>A0A238JR05</accession>
<feature type="transmembrane region" description="Helical" evidence="1">
    <location>
        <begin position="7"/>
        <end position="24"/>
    </location>
</feature>
<dbReference type="GO" id="GO:0003755">
    <property type="term" value="F:peptidyl-prolyl cis-trans isomerase activity"/>
    <property type="evidence" value="ECO:0007669"/>
    <property type="project" value="InterPro"/>
</dbReference>
<keyword evidence="1" id="KW-0812">Transmembrane</keyword>
<dbReference type="InterPro" id="IPR000297">
    <property type="entry name" value="PPIase_PpiC"/>
</dbReference>